<feature type="region of interest" description="Disordered" evidence="1">
    <location>
        <begin position="1"/>
        <end position="37"/>
    </location>
</feature>
<feature type="compositionally biased region" description="Acidic residues" evidence="1">
    <location>
        <begin position="12"/>
        <end position="21"/>
    </location>
</feature>
<protein>
    <submittedName>
        <fullName evidence="2">Uncharacterized protein</fullName>
    </submittedName>
</protein>
<dbReference type="Proteomes" id="UP000219565">
    <property type="component" value="Unassembled WGS sequence"/>
</dbReference>
<keyword evidence="3" id="KW-1185">Reference proteome</keyword>
<gene>
    <name evidence="2" type="ORF">SAMN04244553_3649</name>
</gene>
<proteinExistence type="predicted"/>
<organism evidence="2 3">
    <name type="scientific">Nocardia amikacinitolerans</name>
    <dbReference type="NCBI Taxonomy" id="756689"/>
    <lineage>
        <taxon>Bacteria</taxon>
        <taxon>Bacillati</taxon>
        <taxon>Actinomycetota</taxon>
        <taxon>Actinomycetes</taxon>
        <taxon>Mycobacteriales</taxon>
        <taxon>Nocardiaceae</taxon>
        <taxon>Nocardia</taxon>
    </lineage>
</organism>
<evidence type="ECO:0000256" key="1">
    <source>
        <dbReference type="SAM" id="MobiDB-lite"/>
    </source>
</evidence>
<evidence type="ECO:0000313" key="2">
    <source>
        <dbReference type="EMBL" id="SNY84577.1"/>
    </source>
</evidence>
<reference evidence="2 3" key="1">
    <citation type="submission" date="2017-09" db="EMBL/GenBank/DDBJ databases">
        <authorList>
            <person name="Ehlers B."/>
            <person name="Leendertz F.H."/>
        </authorList>
    </citation>
    <scope>NUCLEOTIDE SEQUENCE [LARGE SCALE GENOMIC DNA]</scope>
    <source>
        <strain evidence="2 3">DSM 45537</strain>
    </source>
</reference>
<sequence>MATEGYYNHYDDPDEYWDDEPLVPQRPHAARPVSASPTVAPKLAPTITKSTSPQDSAPLAVADLSATPIRVGSSFASMELDRGCLPIRIKIGPQWSRYVAPSEVGDELMAAYRAAMEKRLDQLFASGRRATPQEISEAAIPDHRTILMMLLETRTWDEYCSVSSGMINSGHFQASGQVIFHGQHPVRLSADVSRVLSIVVRSDWAATAQPERIVDEVLWCADQIRSMRPKRVVRGDYSRYADDDLEYRLDRHRLRLLEERMG</sequence>
<name>A0A285LKK6_9NOCA</name>
<accession>A0A285LKK6</accession>
<dbReference type="AlphaFoldDB" id="A0A285LKK6"/>
<evidence type="ECO:0000313" key="3">
    <source>
        <dbReference type="Proteomes" id="UP000219565"/>
    </source>
</evidence>
<dbReference type="EMBL" id="OBEG01000003">
    <property type="protein sequence ID" value="SNY84577.1"/>
    <property type="molecule type" value="Genomic_DNA"/>
</dbReference>